<accession>A0ABU0IXQ9</accession>
<keyword evidence="4" id="KW-0560">Oxidoreductase</keyword>
<comment type="cofactor">
    <cofactor evidence="1">
        <name>FAD</name>
        <dbReference type="ChEBI" id="CHEBI:57692"/>
    </cofactor>
</comment>
<evidence type="ECO:0000313" key="6">
    <source>
        <dbReference type="EMBL" id="MDQ0466794.1"/>
    </source>
</evidence>
<dbReference type="PANTHER" id="PTHR10961">
    <property type="entry name" value="PEROXISOMAL SARCOSINE OXIDASE"/>
    <property type="match status" value="1"/>
</dbReference>
<evidence type="ECO:0000256" key="4">
    <source>
        <dbReference type="ARBA" id="ARBA00023002"/>
    </source>
</evidence>
<reference evidence="6 7" key="1">
    <citation type="submission" date="2023-07" db="EMBL/GenBank/DDBJ databases">
        <title>Genomic Encyclopedia of Type Strains, Phase IV (KMG-IV): sequencing the most valuable type-strain genomes for metagenomic binning, comparative biology and taxonomic classification.</title>
        <authorList>
            <person name="Goeker M."/>
        </authorList>
    </citation>
    <scope>NUCLEOTIDE SEQUENCE [LARGE SCALE GENOMIC DNA]</scope>
    <source>
        <strain evidence="6 7">DSM 18695</strain>
    </source>
</reference>
<dbReference type="InterPro" id="IPR045170">
    <property type="entry name" value="MTOX"/>
</dbReference>
<name>A0ABU0IXQ9_9CAUL</name>
<organism evidence="6 7">
    <name type="scientific">Caulobacter ginsengisoli</name>
    <dbReference type="NCBI Taxonomy" id="400775"/>
    <lineage>
        <taxon>Bacteria</taxon>
        <taxon>Pseudomonadati</taxon>
        <taxon>Pseudomonadota</taxon>
        <taxon>Alphaproteobacteria</taxon>
        <taxon>Caulobacterales</taxon>
        <taxon>Caulobacteraceae</taxon>
        <taxon>Caulobacter</taxon>
    </lineage>
</organism>
<evidence type="ECO:0000259" key="5">
    <source>
        <dbReference type="Pfam" id="PF01266"/>
    </source>
</evidence>
<comment type="caution">
    <text evidence="6">The sequence shown here is derived from an EMBL/GenBank/DDBJ whole genome shotgun (WGS) entry which is preliminary data.</text>
</comment>
<dbReference type="Gene3D" id="3.30.9.10">
    <property type="entry name" value="D-Amino Acid Oxidase, subunit A, domain 2"/>
    <property type="match status" value="1"/>
</dbReference>
<dbReference type="SUPFAM" id="SSF54373">
    <property type="entry name" value="FAD-linked reductases, C-terminal domain"/>
    <property type="match status" value="1"/>
</dbReference>
<feature type="domain" description="FAD dependent oxidoreductase" evidence="5">
    <location>
        <begin position="7"/>
        <end position="357"/>
    </location>
</feature>
<gene>
    <name evidence="6" type="ORF">QO010_004590</name>
</gene>
<dbReference type="RefSeq" id="WP_307352951.1">
    <property type="nucleotide sequence ID" value="NZ_JAUSVS010000015.1"/>
</dbReference>
<dbReference type="Proteomes" id="UP001228905">
    <property type="component" value="Unassembled WGS sequence"/>
</dbReference>
<evidence type="ECO:0000313" key="7">
    <source>
        <dbReference type="Proteomes" id="UP001228905"/>
    </source>
</evidence>
<protein>
    <submittedName>
        <fullName evidence="6">Glycine/D-amino acid oxidase-like deaminating enzyme</fullName>
    </submittedName>
</protein>
<dbReference type="Gene3D" id="3.50.50.60">
    <property type="entry name" value="FAD/NAD(P)-binding domain"/>
    <property type="match status" value="1"/>
</dbReference>
<dbReference type="PANTHER" id="PTHR10961:SF46">
    <property type="entry name" value="PEROXISOMAL SARCOSINE OXIDASE"/>
    <property type="match status" value="1"/>
</dbReference>
<dbReference type="SUPFAM" id="SSF51905">
    <property type="entry name" value="FAD/NAD(P)-binding domain"/>
    <property type="match status" value="1"/>
</dbReference>
<keyword evidence="7" id="KW-1185">Reference proteome</keyword>
<evidence type="ECO:0000256" key="3">
    <source>
        <dbReference type="ARBA" id="ARBA00022827"/>
    </source>
</evidence>
<dbReference type="Pfam" id="PF01266">
    <property type="entry name" value="DAO"/>
    <property type="match status" value="1"/>
</dbReference>
<evidence type="ECO:0000256" key="2">
    <source>
        <dbReference type="ARBA" id="ARBA00022630"/>
    </source>
</evidence>
<dbReference type="EMBL" id="JAUSVS010000015">
    <property type="protein sequence ID" value="MDQ0466794.1"/>
    <property type="molecule type" value="Genomic_DNA"/>
</dbReference>
<keyword evidence="2" id="KW-0285">Flavoprotein</keyword>
<sequence>MTRASYDTAVIGAGVFGAWTAERLRAAGQRVLLVDAWGPAHARASSGGESRLTRTAYGADAIYSRMARESLADWRALSDGADLPLLHRTGVLFFFDRDDPYARDSQALHAELGLPMQTLQPDELARRYPQVDWAGVKFGLLEPEGGILMARRAVQTLVERFVAAGGVYGRDAVLPPTNSDWLETADGGRIGAASFVFACGPWLPRLFPDLLGNRIFPTRQEVMFFAPPAGDARFGPDALPGWVDFNGGDMVYGMPDLEGRGFKLAIDRHGPPVDPDRGDRMVTKAGLEEARAYLARRFPALEGAQLVETRVCQYENSHNGDFLIDRHPAWDNVLLVGAGSGHGFKHGPAVGRLAAELLLDPAAGPQPRFALAAKGSSQQRSVH</sequence>
<proteinExistence type="predicted"/>
<dbReference type="InterPro" id="IPR006076">
    <property type="entry name" value="FAD-dep_OxRdtase"/>
</dbReference>
<evidence type="ECO:0000256" key="1">
    <source>
        <dbReference type="ARBA" id="ARBA00001974"/>
    </source>
</evidence>
<keyword evidence="3" id="KW-0274">FAD</keyword>
<dbReference type="InterPro" id="IPR036188">
    <property type="entry name" value="FAD/NAD-bd_sf"/>
</dbReference>